<reference evidence="2" key="1">
    <citation type="submission" date="2021-02" db="EMBL/GenBank/DDBJ databases">
        <authorList>
            <person name="Dougan E. K."/>
            <person name="Rhodes N."/>
            <person name="Thang M."/>
            <person name="Chan C."/>
        </authorList>
    </citation>
    <scope>NUCLEOTIDE SEQUENCE</scope>
</reference>
<dbReference type="EMBL" id="CAJNNW010029598">
    <property type="protein sequence ID" value="CAE8700820.1"/>
    <property type="molecule type" value="Genomic_DNA"/>
</dbReference>
<evidence type="ECO:0000256" key="1">
    <source>
        <dbReference type="SAM" id="MobiDB-lite"/>
    </source>
</evidence>
<proteinExistence type="predicted"/>
<evidence type="ECO:0000313" key="3">
    <source>
        <dbReference type="Proteomes" id="UP000626109"/>
    </source>
</evidence>
<protein>
    <submittedName>
        <fullName evidence="2">Uncharacterized protein</fullName>
    </submittedName>
</protein>
<dbReference type="AlphaFoldDB" id="A0A813KIH1"/>
<feature type="non-terminal residue" evidence="2">
    <location>
        <position position="1"/>
    </location>
</feature>
<organism evidence="2 3">
    <name type="scientific">Polarella glacialis</name>
    <name type="common">Dinoflagellate</name>
    <dbReference type="NCBI Taxonomy" id="89957"/>
    <lineage>
        <taxon>Eukaryota</taxon>
        <taxon>Sar</taxon>
        <taxon>Alveolata</taxon>
        <taxon>Dinophyceae</taxon>
        <taxon>Suessiales</taxon>
        <taxon>Suessiaceae</taxon>
        <taxon>Polarella</taxon>
    </lineage>
</organism>
<evidence type="ECO:0000313" key="2">
    <source>
        <dbReference type="EMBL" id="CAE8700820.1"/>
    </source>
</evidence>
<gene>
    <name evidence="2" type="ORF">PGLA2088_LOCUS31799</name>
</gene>
<sequence length="166" mass="17403">MFSSPAAGEPGAGYPSSPSSAPAFGIAAALHAVAPESFDSAAVPDDLGDELFQDEVTQVVSSETGIITTDSGRHATAKERLEEMEDLQGQVAAFLEQLPSKEGRQVLDRLLRRLAAGEPLSARKVSDRVDESCEFLAELLQFCQGGPEMLAQVLQSAAGGDPGTQE</sequence>
<feature type="region of interest" description="Disordered" evidence="1">
    <location>
        <begin position="1"/>
        <end position="20"/>
    </location>
</feature>
<comment type="caution">
    <text evidence="2">The sequence shown here is derived from an EMBL/GenBank/DDBJ whole genome shotgun (WGS) entry which is preliminary data.</text>
</comment>
<accession>A0A813KIH1</accession>
<name>A0A813KIH1_POLGL</name>
<dbReference type="Proteomes" id="UP000626109">
    <property type="component" value="Unassembled WGS sequence"/>
</dbReference>